<keyword evidence="1" id="KW-1133">Transmembrane helix</keyword>
<organism evidence="2 3">
    <name type="scientific">Terrisporobacter othiniensis</name>
    <dbReference type="NCBI Taxonomy" id="1577792"/>
    <lineage>
        <taxon>Bacteria</taxon>
        <taxon>Bacillati</taxon>
        <taxon>Bacillota</taxon>
        <taxon>Clostridia</taxon>
        <taxon>Peptostreptococcales</taxon>
        <taxon>Peptostreptococcaceae</taxon>
        <taxon>Terrisporobacter</taxon>
    </lineage>
</organism>
<dbReference type="Proteomes" id="UP000031189">
    <property type="component" value="Unassembled WGS sequence"/>
</dbReference>
<dbReference type="RefSeq" id="WP_039681141.1">
    <property type="nucleotide sequence ID" value="NZ_JAXECK010000009.1"/>
</dbReference>
<dbReference type="EMBL" id="JWHR01000144">
    <property type="protein sequence ID" value="KHS55809.1"/>
    <property type="molecule type" value="Genomic_DNA"/>
</dbReference>
<dbReference type="OrthoDB" id="9803752at2"/>
<evidence type="ECO:0008006" key="4">
    <source>
        <dbReference type="Google" id="ProtNLM"/>
    </source>
</evidence>
<name>A0A0B3VT80_9FIRM</name>
<evidence type="ECO:0000313" key="3">
    <source>
        <dbReference type="Proteomes" id="UP000031189"/>
    </source>
</evidence>
<evidence type="ECO:0000256" key="1">
    <source>
        <dbReference type="SAM" id="Phobius"/>
    </source>
</evidence>
<keyword evidence="1" id="KW-0472">Membrane</keyword>
<dbReference type="AlphaFoldDB" id="A0A0B3VT80"/>
<proteinExistence type="predicted"/>
<evidence type="ECO:0000313" key="2">
    <source>
        <dbReference type="EMBL" id="KHS55809.1"/>
    </source>
</evidence>
<keyword evidence="3" id="KW-1185">Reference proteome</keyword>
<sequence>MKKDILKVVMAIGFIVLAVVTATYLNDLEYKVKKEDKKNQKIQAFQIYENNLNDTSFNLPVLLIDTLGQQVSRNQEISGNLQVYDNKDVVNTLDDKPKVTSKVNIKIRGNSSTKYPKKQFSLELINGKGEDKDVSLLGMPKESEWVLNGPFLDKSLMRNYIALNTASKIMEYAPRVKFCEVIMVEDGNKELSENNYRGVYTLVEKIKRDDKRVDITKTIDNISETSFILAKDRQKKDDIPINSYGKETHEYFYGLNVAYPKKDLTPEKYNYIVDEVSKVERVLYSDKFNHPTEGYSKYIDVDTFVDYYIINEFFKNTDAGMLSTYVYKDYEEKMKAGPVWDFNESLGNSLNKDGQVYDYTEFTMIHKPWFDRLMMDINFANKVVERYKELRKTYLSDEYLTNFIDETVKLLGTSSKRNFDRWPIEISNQAKVFEESGDITDNYSADLDIYIKYLEEHKHLLKNTDKMATSYEEEISLMKNFIVNRGKWMDSNIDSLKKWAK</sequence>
<dbReference type="Pfam" id="PF08757">
    <property type="entry name" value="CotH"/>
    <property type="match status" value="1"/>
</dbReference>
<reference evidence="2 3" key="1">
    <citation type="submission" date="2014-12" db="EMBL/GenBank/DDBJ databases">
        <title>Draft genome sequence of Terrisporobacter sp. 08-306576, isolated from the blood culture of a bacteremia patient.</title>
        <authorList>
            <person name="Lund L.C."/>
            <person name="Sydenham T.V."/>
            <person name="Hogh S.V."/>
            <person name="Skov M.N."/>
            <person name="Kemp M."/>
            <person name="Justesen U.S."/>
        </authorList>
    </citation>
    <scope>NUCLEOTIDE SEQUENCE [LARGE SCALE GENOMIC DNA]</scope>
    <source>
        <strain evidence="2 3">08-306576</strain>
    </source>
</reference>
<accession>A0A0B3VT80</accession>
<gene>
    <name evidence="2" type="ORF">QX51_17235</name>
</gene>
<keyword evidence="1" id="KW-0812">Transmembrane</keyword>
<comment type="caution">
    <text evidence="2">The sequence shown here is derived from an EMBL/GenBank/DDBJ whole genome shotgun (WGS) entry which is preliminary data.</text>
</comment>
<dbReference type="InterPro" id="IPR014867">
    <property type="entry name" value="Spore_coat_CotH_CotH2/3/7"/>
</dbReference>
<protein>
    <recommendedName>
        <fullName evidence="4">Spore coat protein CotH</fullName>
    </recommendedName>
</protein>
<feature type="transmembrane region" description="Helical" evidence="1">
    <location>
        <begin position="5"/>
        <end position="25"/>
    </location>
</feature>
<dbReference type="STRING" id="1577792.QX51_17235"/>